<protein>
    <submittedName>
        <fullName evidence="3">Uncharacterized protein</fullName>
    </submittedName>
</protein>
<evidence type="ECO:0000313" key="3">
    <source>
        <dbReference type="EMBL" id="PMD23496.1"/>
    </source>
</evidence>
<gene>
    <name evidence="3" type="ORF">NA56DRAFT_644346</name>
</gene>
<reference evidence="3 4" key="1">
    <citation type="submission" date="2016-05" db="EMBL/GenBank/DDBJ databases">
        <title>A degradative enzymes factory behind the ericoid mycorrhizal symbiosis.</title>
        <authorList>
            <consortium name="DOE Joint Genome Institute"/>
            <person name="Martino E."/>
            <person name="Morin E."/>
            <person name="Grelet G."/>
            <person name="Kuo A."/>
            <person name="Kohler A."/>
            <person name="Daghino S."/>
            <person name="Barry K."/>
            <person name="Choi C."/>
            <person name="Cichocki N."/>
            <person name="Clum A."/>
            <person name="Copeland A."/>
            <person name="Hainaut M."/>
            <person name="Haridas S."/>
            <person name="Labutti K."/>
            <person name="Lindquist E."/>
            <person name="Lipzen A."/>
            <person name="Khouja H.-R."/>
            <person name="Murat C."/>
            <person name="Ohm R."/>
            <person name="Olson A."/>
            <person name="Spatafora J."/>
            <person name="Veneault-Fourrey C."/>
            <person name="Henrissat B."/>
            <person name="Grigoriev I."/>
            <person name="Martin F."/>
            <person name="Perotto S."/>
        </authorList>
    </citation>
    <scope>NUCLEOTIDE SEQUENCE [LARGE SCALE GENOMIC DNA]</scope>
    <source>
        <strain evidence="3 4">UAMH 7357</strain>
    </source>
</reference>
<proteinExistence type="predicted"/>
<dbReference type="AlphaFoldDB" id="A0A2J6QB70"/>
<dbReference type="Proteomes" id="UP000235672">
    <property type="component" value="Unassembled WGS sequence"/>
</dbReference>
<keyword evidence="4" id="KW-1185">Reference proteome</keyword>
<feature type="region of interest" description="Disordered" evidence="1">
    <location>
        <begin position="39"/>
        <end position="89"/>
    </location>
</feature>
<dbReference type="EMBL" id="KZ613475">
    <property type="protein sequence ID" value="PMD23496.1"/>
    <property type="molecule type" value="Genomic_DNA"/>
</dbReference>
<feature type="transmembrane region" description="Helical" evidence="2">
    <location>
        <begin position="20"/>
        <end position="36"/>
    </location>
</feature>
<evidence type="ECO:0000313" key="4">
    <source>
        <dbReference type="Proteomes" id="UP000235672"/>
    </source>
</evidence>
<keyword evidence="2" id="KW-1133">Transmembrane helix</keyword>
<accession>A0A2J6QB70</accession>
<feature type="compositionally biased region" description="Basic residues" evidence="1">
    <location>
        <begin position="39"/>
        <end position="63"/>
    </location>
</feature>
<keyword evidence="2" id="KW-0812">Transmembrane</keyword>
<keyword evidence="2" id="KW-0472">Membrane</keyword>
<organism evidence="3 4">
    <name type="scientific">Hyaloscypha hepaticicola</name>
    <dbReference type="NCBI Taxonomy" id="2082293"/>
    <lineage>
        <taxon>Eukaryota</taxon>
        <taxon>Fungi</taxon>
        <taxon>Dikarya</taxon>
        <taxon>Ascomycota</taxon>
        <taxon>Pezizomycotina</taxon>
        <taxon>Leotiomycetes</taxon>
        <taxon>Helotiales</taxon>
        <taxon>Hyaloscyphaceae</taxon>
        <taxon>Hyaloscypha</taxon>
    </lineage>
</organism>
<sequence>MSRQSLLSKQHREQIIRPRFLFLSLSLFPFPIPLFHTQSRKSKHTIKTQPHPRHPRINMRNRPLRSTPRTKNIPRQREELHPHVFRRIK</sequence>
<evidence type="ECO:0000256" key="2">
    <source>
        <dbReference type="SAM" id="Phobius"/>
    </source>
</evidence>
<name>A0A2J6QB70_9HELO</name>
<evidence type="ECO:0000256" key="1">
    <source>
        <dbReference type="SAM" id="MobiDB-lite"/>
    </source>
</evidence>